<evidence type="ECO:0000259" key="3">
    <source>
        <dbReference type="Pfam" id="PF03152"/>
    </source>
</evidence>
<evidence type="ECO:0000256" key="2">
    <source>
        <dbReference type="ARBA" id="ARBA00022786"/>
    </source>
</evidence>
<dbReference type="Gene3D" id="2.40.40.50">
    <property type="entry name" value="Ubiquitin fusion degradation protein UFD1, N-terminal domain"/>
    <property type="match status" value="1"/>
</dbReference>
<name>A0A9W6T3Y2_CANBO</name>
<dbReference type="Gene3D" id="3.30.40.10">
    <property type="entry name" value="Zinc/RING finger domain, C3HC4 (zinc finger)"/>
    <property type="match status" value="1"/>
</dbReference>
<dbReference type="Pfam" id="PF03152">
    <property type="entry name" value="UFD1_N1"/>
    <property type="match status" value="1"/>
</dbReference>
<dbReference type="Pfam" id="PF24842">
    <property type="entry name" value="UFD1_N2"/>
    <property type="match status" value="1"/>
</dbReference>
<dbReference type="PANTHER" id="PTHR12555">
    <property type="entry name" value="UBIQUITIN FUSION DEGRADATON PROTEIN 1"/>
    <property type="match status" value="1"/>
</dbReference>
<keyword evidence="2" id="KW-0833">Ubl conjugation pathway</keyword>
<dbReference type="GO" id="GO:0036503">
    <property type="term" value="P:ERAD pathway"/>
    <property type="evidence" value="ECO:0007669"/>
    <property type="project" value="TreeGrafter"/>
</dbReference>
<reference evidence="6" key="1">
    <citation type="submission" date="2023-04" db="EMBL/GenBank/DDBJ databases">
        <title>Candida boidinii NBRC 10035.</title>
        <authorList>
            <person name="Ichikawa N."/>
            <person name="Sato H."/>
            <person name="Tonouchi N."/>
        </authorList>
    </citation>
    <scope>NUCLEOTIDE SEQUENCE</scope>
    <source>
        <strain evidence="6">NBRC 10035</strain>
    </source>
</reference>
<evidence type="ECO:0000313" key="7">
    <source>
        <dbReference type="Proteomes" id="UP001165120"/>
    </source>
</evidence>
<dbReference type="InterPro" id="IPR055418">
    <property type="entry name" value="UFD1_N2"/>
</dbReference>
<evidence type="ECO:0000256" key="1">
    <source>
        <dbReference type="ARBA" id="ARBA00006043"/>
    </source>
</evidence>
<dbReference type="InterPro" id="IPR055417">
    <property type="entry name" value="UFD1_N1"/>
</dbReference>
<comment type="caution">
    <text evidence="6">The sequence shown here is derived from an EMBL/GenBank/DDBJ whole genome shotgun (WGS) entry which is preliminary data.</text>
</comment>
<organism evidence="6 7">
    <name type="scientific">Candida boidinii</name>
    <name type="common">Yeast</name>
    <dbReference type="NCBI Taxonomy" id="5477"/>
    <lineage>
        <taxon>Eukaryota</taxon>
        <taxon>Fungi</taxon>
        <taxon>Dikarya</taxon>
        <taxon>Ascomycota</taxon>
        <taxon>Saccharomycotina</taxon>
        <taxon>Pichiomycetes</taxon>
        <taxon>Pichiales</taxon>
        <taxon>Pichiaceae</taxon>
        <taxon>Ogataea</taxon>
        <taxon>Ogataea/Candida clade</taxon>
    </lineage>
</organism>
<accession>A0A9W6T3Y2</accession>
<dbReference type="InterPro" id="IPR004854">
    <property type="entry name" value="Ufd1-like"/>
</dbReference>
<evidence type="ECO:0000259" key="4">
    <source>
        <dbReference type="Pfam" id="PF21366"/>
    </source>
</evidence>
<dbReference type="AlphaFoldDB" id="A0A9W6T3Y2"/>
<dbReference type="Pfam" id="PF21366">
    <property type="entry name" value="TRAFD1-XIAF1_ZnF"/>
    <property type="match status" value="1"/>
</dbReference>
<dbReference type="GO" id="GO:0031593">
    <property type="term" value="F:polyubiquitin modification-dependent protein binding"/>
    <property type="evidence" value="ECO:0007669"/>
    <property type="project" value="TreeGrafter"/>
</dbReference>
<feature type="domain" description="TRAFD1/XAF1 zinc finger" evidence="4">
    <location>
        <begin position="501"/>
        <end position="531"/>
    </location>
</feature>
<dbReference type="GO" id="GO:0006511">
    <property type="term" value="P:ubiquitin-dependent protein catabolic process"/>
    <property type="evidence" value="ECO:0007669"/>
    <property type="project" value="InterPro"/>
</dbReference>
<proteinExistence type="inferred from homology"/>
<dbReference type="InterPro" id="IPR013083">
    <property type="entry name" value="Znf_RING/FYVE/PHD"/>
</dbReference>
<dbReference type="InterPro" id="IPR049439">
    <property type="entry name" value="TRAFD1-XIAF1_Znf"/>
</dbReference>
<dbReference type="Pfam" id="PF23580">
    <property type="entry name" value="Znf_XAF1_N"/>
    <property type="match status" value="1"/>
</dbReference>
<feature type="domain" description="Ubiquitin fusion degradation protein UFD1 N-terminal subdomain 2" evidence="5">
    <location>
        <begin position="140"/>
        <end position="203"/>
    </location>
</feature>
<evidence type="ECO:0000259" key="5">
    <source>
        <dbReference type="Pfam" id="PF24842"/>
    </source>
</evidence>
<evidence type="ECO:0000313" key="6">
    <source>
        <dbReference type="EMBL" id="GME75683.1"/>
    </source>
</evidence>
<dbReference type="Proteomes" id="UP001165120">
    <property type="component" value="Unassembled WGS sequence"/>
</dbReference>
<comment type="similarity">
    <text evidence="1">Belongs to the UFD1 family.</text>
</comment>
<dbReference type="GO" id="GO:0034098">
    <property type="term" value="C:VCP-NPL4-UFD1 AAA ATPase complex"/>
    <property type="evidence" value="ECO:0007669"/>
    <property type="project" value="TreeGrafter"/>
</dbReference>
<feature type="domain" description="Ubiquitin fusion degradation protein UFD1 N-terminal subdomain 1" evidence="3">
    <location>
        <begin position="12"/>
        <end position="95"/>
    </location>
</feature>
<sequence>MTADLKLQEKLIYKVKEFNSQDPNYYSDKISLPPSVLESLVSQEKTLGLTSLTHPLIFKISLDSSNFCFVGIREFTANEGEIELTGLVANKLGVDYKAIEKQQQQGEYENLNDTKVELYIDLITNIPMGKRLDLQISEVYPEINDWKWFLEAKLSRFYTTLTQGDFLYLRNTNNTVCKLKVLKTEPSSTINIIDTDLDLSIEPADEDVARKMMERAHKISKLGEEQIKMNFKNSTKINLLVSNKSIKKILVDLNSLSTSKLENNLQIKLMSSYEFVDLIVSPNPYISSDSFIWSTYNKPFQPKEIEIEHDNIFLENCSTLYILPVVSGEESSANISVSISCANEKDRNFNQVDVNDNQNIESELGSDDVLCTNCGARVKETALVLHENFCLRNNVKCPQGCGKIFLRTVPSTHWHCDKCTPKSLFFGEGANSKKLHDDIFHKEYVCLDEEIGSTDEQVKFPNLIQYAFHRATDCAGLLHECTFCHLLLPRGKNSQEAMLSNLSSHEYQCGTRTMECDKCQKFIKLRDMKTHLRLHDLDRLQRPKPIKCSNVNCCKILKVQNGSVIDNSLGLKLCEVVVIHGVKIEIVKVVDYRRY</sequence>
<dbReference type="EMBL" id="BSXN01002132">
    <property type="protein sequence ID" value="GME75683.1"/>
    <property type="molecule type" value="Genomic_DNA"/>
</dbReference>
<gene>
    <name evidence="6" type="ORF">Cboi02_000488100</name>
</gene>
<dbReference type="PANTHER" id="PTHR12555:SF15">
    <property type="entry name" value="FUSION DEGRADATION PROTEIN (UFD1), PUTATIVE (AFU_ORTHOLOGUE AFUA_4G04640)-RELATED"/>
    <property type="match status" value="1"/>
</dbReference>
<protein>
    <submittedName>
        <fullName evidence="6">Unnamed protein product</fullName>
    </submittedName>
</protein>
<dbReference type="InterPro" id="IPR042299">
    <property type="entry name" value="Ufd1-like_Nn"/>
</dbReference>
<keyword evidence="7" id="KW-1185">Reference proteome</keyword>
<dbReference type="Gene3D" id="3.10.330.10">
    <property type="match status" value="1"/>
</dbReference>